<evidence type="ECO:0000256" key="2">
    <source>
        <dbReference type="SAM" id="Phobius"/>
    </source>
</evidence>
<evidence type="ECO:0000313" key="4">
    <source>
        <dbReference type="Proteomes" id="UP001372338"/>
    </source>
</evidence>
<dbReference type="AlphaFoldDB" id="A0AAN9FJ37"/>
<evidence type="ECO:0000256" key="1">
    <source>
        <dbReference type="SAM" id="MobiDB-lite"/>
    </source>
</evidence>
<feature type="compositionally biased region" description="Basic and acidic residues" evidence="1">
    <location>
        <begin position="198"/>
        <end position="211"/>
    </location>
</feature>
<reference evidence="3 4" key="1">
    <citation type="submission" date="2024-01" db="EMBL/GenBank/DDBJ databases">
        <title>The genomes of 5 underutilized Papilionoideae crops provide insights into root nodulation and disease resistanc.</title>
        <authorList>
            <person name="Yuan L."/>
        </authorList>
    </citation>
    <scope>NUCLEOTIDE SEQUENCE [LARGE SCALE GENOMIC DNA]</scope>
    <source>
        <strain evidence="3">ZHUSHIDOU_FW_LH</strain>
        <tissue evidence="3">Leaf</tissue>
    </source>
</reference>
<accession>A0AAN9FJ37</accession>
<dbReference type="Proteomes" id="UP001372338">
    <property type="component" value="Unassembled WGS sequence"/>
</dbReference>
<proteinExistence type="predicted"/>
<keyword evidence="2" id="KW-0472">Membrane</keyword>
<feature type="compositionally biased region" description="Low complexity" evidence="1">
    <location>
        <begin position="183"/>
        <end position="197"/>
    </location>
</feature>
<evidence type="ECO:0000313" key="3">
    <source>
        <dbReference type="EMBL" id="KAK7272853.1"/>
    </source>
</evidence>
<keyword evidence="2" id="KW-1133">Transmembrane helix</keyword>
<dbReference type="PANTHER" id="PTHR33287:SF8">
    <property type="entry name" value="TRANSMEMBRANE PROTEIN 188"/>
    <property type="match status" value="1"/>
</dbReference>
<dbReference type="EMBL" id="JAYWIO010000003">
    <property type="protein sequence ID" value="KAK7272853.1"/>
    <property type="molecule type" value="Genomic_DNA"/>
</dbReference>
<comment type="caution">
    <text evidence="3">The sequence shown here is derived from an EMBL/GenBank/DDBJ whole genome shotgun (WGS) entry which is preliminary data.</text>
</comment>
<sequence>MESPKEKIDLTPSVPHDRESYKELKSIIWKQEKTVRQLETRATNLVISYVFFQGLMLLLLCVSDRQRVKCGHWWIPLSLLSTVAVMFFTAFISILREWSKTLYYTDMNWIELETTHLLSLQEDLEVEDNKNNTAKKDDPQSSTTQEEARIEIEAAPSTGGAIADPPSIEGAAVKGSASTAALSTGGEGAASSSTSTSGKDKELEESSERGRVKLPEPSVMEIYKRDVFSRSFACGLLGYTAVILVASRIVVCGHL</sequence>
<feature type="transmembrane region" description="Helical" evidence="2">
    <location>
        <begin position="74"/>
        <end position="95"/>
    </location>
</feature>
<evidence type="ECO:0008006" key="5">
    <source>
        <dbReference type="Google" id="ProtNLM"/>
    </source>
</evidence>
<gene>
    <name evidence="3" type="ORF">RIF29_13893</name>
</gene>
<feature type="region of interest" description="Disordered" evidence="1">
    <location>
        <begin position="128"/>
        <end position="147"/>
    </location>
</feature>
<feature type="compositionally biased region" description="Basic and acidic residues" evidence="1">
    <location>
        <begin position="128"/>
        <end position="139"/>
    </location>
</feature>
<dbReference type="PANTHER" id="PTHR33287">
    <property type="entry name" value="OS03G0453550 PROTEIN"/>
    <property type="match status" value="1"/>
</dbReference>
<keyword evidence="4" id="KW-1185">Reference proteome</keyword>
<keyword evidence="2" id="KW-0812">Transmembrane</keyword>
<feature type="transmembrane region" description="Helical" evidence="2">
    <location>
        <begin position="42"/>
        <end position="62"/>
    </location>
</feature>
<feature type="region of interest" description="Disordered" evidence="1">
    <location>
        <begin position="183"/>
        <end position="211"/>
    </location>
</feature>
<organism evidence="3 4">
    <name type="scientific">Crotalaria pallida</name>
    <name type="common">Smooth rattlebox</name>
    <name type="synonym">Crotalaria striata</name>
    <dbReference type="NCBI Taxonomy" id="3830"/>
    <lineage>
        <taxon>Eukaryota</taxon>
        <taxon>Viridiplantae</taxon>
        <taxon>Streptophyta</taxon>
        <taxon>Embryophyta</taxon>
        <taxon>Tracheophyta</taxon>
        <taxon>Spermatophyta</taxon>
        <taxon>Magnoliopsida</taxon>
        <taxon>eudicotyledons</taxon>
        <taxon>Gunneridae</taxon>
        <taxon>Pentapetalae</taxon>
        <taxon>rosids</taxon>
        <taxon>fabids</taxon>
        <taxon>Fabales</taxon>
        <taxon>Fabaceae</taxon>
        <taxon>Papilionoideae</taxon>
        <taxon>50 kb inversion clade</taxon>
        <taxon>genistoids sensu lato</taxon>
        <taxon>core genistoids</taxon>
        <taxon>Crotalarieae</taxon>
        <taxon>Crotalaria</taxon>
    </lineage>
</organism>
<name>A0AAN9FJ37_CROPI</name>
<protein>
    <recommendedName>
        <fullName evidence="5">Transmembrane protein</fullName>
    </recommendedName>
</protein>
<feature type="transmembrane region" description="Helical" evidence="2">
    <location>
        <begin position="227"/>
        <end position="251"/>
    </location>
</feature>